<dbReference type="EMBL" id="JWZX01003102">
    <property type="protein sequence ID" value="KOO24346.1"/>
    <property type="molecule type" value="Genomic_DNA"/>
</dbReference>
<organism evidence="1 2">
    <name type="scientific">Chrysochromulina tobinii</name>
    <dbReference type="NCBI Taxonomy" id="1460289"/>
    <lineage>
        <taxon>Eukaryota</taxon>
        <taxon>Haptista</taxon>
        <taxon>Haptophyta</taxon>
        <taxon>Prymnesiophyceae</taxon>
        <taxon>Prymnesiales</taxon>
        <taxon>Chrysochromulinaceae</taxon>
        <taxon>Chrysochromulina</taxon>
    </lineage>
</organism>
<evidence type="ECO:0000313" key="1">
    <source>
        <dbReference type="EMBL" id="KOO24346.1"/>
    </source>
</evidence>
<name>A0A0M0JCM0_9EUKA</name>
<sequence>MACRNGIVIERGAILDGLTGANNNPQSMGGGAGSVAASLYQIKYMGKETTDLCVAGPLFLEALRAVRMRDSKADDKGTDTRFAMNFAHHRRAGAEAPEPTRAVAADEVPAAEDAGEHEAAPDANLEDVWNRLADMDVEGEAAEGARMPGKPKGKHGLCNVYKRHENELPIPVDDGTHYALRPPELAHISALEFKLCY</sequence>
<reference evidence="2" key="1">
    <citation type="journal article" date="2015" name="PLoS Genet.">
        <title>Genome Sequence and Transcriptome Analyses of Chrysochromulina tobin: Metabolic Tools for Enhanced Algal Fitness in the Prominent Order Prymnesiales (Haptophyceae).</title>
        <authorList>
            <person name="Hovde B.T."/>
            <person name="Deodato C.R."/>
            <person name="Hunsperger H.M."/>
            <person name="Ryken S.A."/>
            <person name="Yost W."/>
            <person name="Jha R.K."/>
            <person name="Patterson J."/>
            <person name="Monnat R.J. Jr."/>
            <person name="Barlow S.B."/>
            <person name="Starkenburg S.R."/>
            <person name="Cattolico R.A."/>
        </authorList>
    </citation>
    <scope>NUCLEOTIDE SEQUENCE</scope>
    <source>
        <strain evidence="2">CCMP291</strain>
    </source>
</reference>
<dbReference type="Proteomes" id="UP000037460">
    <property type="component" value="Unassembled WGS sequence"/>
</dbReference>
<dbReference type="AlphaFoldDB" id="A0A0M0JCM0"/>
<protein>
    <submittedName>
        <fullName evidence="1">Uncharacterized protein</fullName>
    </submittedName>
</protein>
<gene>
    <name evidence="1" type="ORF">Ctob_007094</name>
</gene>
<evidence type="ECO:0000313" key="2">
    <source>
        <dbReference type="Proteomes" id="UP000037460"/>
    </source>
</evidence>
<proteinExistence type="predicted"/>
<accession>A0A0M0JCM0</accession>
<feature type="non-terminal residue" evidence="1">
    <location>
        <position position="197"/>
    </location>
</feature>
<comment type="caution">
    <text evidence="1">The sequence shown here is derived from an EMBL/GenBank/DDBJ whole genome shotgun (WGS) entry which is preliminary data.</text>
</comment>
<keyword evidence="2" id="KW-1185">Reference proteome</keyword>